<reference evidence="5" key="1">
    <citation type="journal article" date="2011" name="Nature">
        <title>A high-resolution map of human evolutionary constraint using 29 mammals.</title>
        <authorList>
            <person name="Lindblad-Toh K."/>
            <person name="Garber M."/>
            <person name="Zuk O."/>
            <person name="Lin M.F."/>
            <person name="Parker B.J."/>
            <person name="Washietl S."/>
            <person name="Kheradpour P."/>
            <person name="Ernst J."/>
            <person name="Jordan G."/>
            <person name="Mauceli E."/>
            <person name="Ward L.D."/>
            <person name="Lowe C.B."/>
            <person name="Holloway A.K."/>
            <person name="Clamp M."/>
            <person name="Gnerre S."/>
            <person name="Alfoldi J."/>
            <person name="Beal K."/>
            <person name="Chang J."/>
            <person name="Clawson H."/>
            <person name="Cuff J."/>
            <person name="Di Palma F."/>
            <person name="Fitzgerald S."/>
            <person name="Flicek P."/>
            <person name="Guttman M."/>
            <person name="Hubisz M.J."/>
            <person name="Jaffe D.B."/>
            <person name="Jungreis I."/>
            <person name="Kent W.J."/>
            <person name="Kostka D."/>
            <person name="Lara M."/>
            <person name="Martins A.L."/>
            <person name="Massingham T."/>
            <person name="Moltke I."/>
            <person name="Raney B.J."/>
            <person name="Rasmussen M.D."/>
            <person name="Robinson J."/>
            <person name="Stark A."/>
            <person name="Vilella A.J."/>
            <person name="Wen J."/>
            <person name="Xie X."/>
            <person name="Zody M.C."/>
            <person name="Baldwin J."/>
            <person name="Bloom T."/>
            <person name="Chin C.W."/>
            <person name="Heiman D."/>
            <person name="Nicol R."/>
            <person name="Nusbaum C."/>
            <person name="Young S."/>
            <person name="Wilkinson J."/>
            <person name="Worley K.C."/>
            <person name="Kovar C.L."/>
            <person name="Muzny D.M."/>
            <person name="Gibbs R.A."/>
            <person name="Cree A."/>
            <person name="Dihn H.H."/>
            <person name="Fowler G."/>
            <person name="Jhangiani S."/>
            <person name="Joshi V."/>
            <person name="Lee S."/>
            <person name="Lewis L.R."/>
            <person name="Nazareth L.V."/>
            <person name="Okwuonu G."/>
            <person name="Santibanez J."/>
            <person name="Warren W.C."/>
            <person name="Mardis E.R."/>
            <person name="Weinstock G.M."/>
            <person name="Wilson R.K."/>
            <person name="Delehaunty K."/>
            <person name="Dooling D."/>
            <person name="Fronik C."/>
            <person name="Fulton L."/>
            <person name="Fulton B."/>
            <person name="Graves T."/>
            <person name="Minx P."/>
            <person name="Sodergren E."/>
            <person name="Birney E."/>
            <person name="Margulies E.H."/>
            <person name="Herrero J."/>
            <person name="Green E.D."/>
            <person name="Haussler D."/>
            <person name="Siepel A."/>
            <person name="Goldman N."/>
            <person name="Pollard K.S."/>
            <person name="Pedersen J.S."/>
            <person name="Lander E.S."/>
            <person name="Kellis M."/>
        </authorList>
    </citation>
    <scope>NUCLEOTIDE SEQUENCE [LARGE SCALE GENOMIC DNA]</scope>
    <source>
        <strain evidence="5">2N</strain>
    </source>
</reference>
<dbReference type="GO" id="GO:0005829">
    <property type="term" value="C:cytosol"/>
    <property type="evidence" value="ECO:0007669"/>
    <property type="project" value="Ensembl"/>
</dbReference>
<dbReference type="eggNOG" id="KOG4728">
    <property type="taxonomic scope" value="Eukaryota"/>
</dbReference>
<dbReference type="STRING" id="10141.ENSCPOP00000011931"/>
<dbReference type="InterPro" id="IPR002475">
    <property type="entry name" value="Bcl2-like"/>
</dbReference>
<keyword evidence="2" id="KW-0597">Phosphoprotein</keyword>
<dbReference type="PROSITE" id="PS50062">
    <property type="entry name" value="BCL2_FAMILY"/>
    <property type="match status" value="1"/>
</dbReference>
<evidence type="ECO:0000256" key="3">
    <source>
        <dbReference type="ARBA" id="ARBA00022703"/>
    </source>
</evidence>
<keyword evidence="3" id="KW-0053">Apoptosis</keyword>
<dbReference type="PANTHER" id="PTHR14965">
    <property type="entry name" value="SI:CH73-248E21.1"/>
    <property type="match status" value="1"/>
</dbReference>
<dbReference type="SUPFAM" id="SSF56854">
    <property type="entry name" value="Bcl-2 inhibitors of programmed cell death"/>
    <property type="match status" value="1"/>
</dbReference>
<accession>H0VNB5</accession>
<dbReference type="AlphaFoldDB" id="H0VNB5"/>
<dbReference type="GO" id="GO:2001236">
    <property type="term" value="P:regulation of extrinsic apoptotic signaling pathway"/>
    <property type="evidence" value="ECO:0007669"/>
    <property type="project" value="TreeGrafter"/>
</dbReference>
<evidence type="ECO:0000313" key="5">
    <source>
        <dbReference type="Proteomes" id="UP000005447"/>
    </source>
</evidence>
<evidence type="ECO:0000313" key="4">
    <source>
        <dbReference type="Ensembl" id="ENSCPOP00000011931.3"/>
    </source>
</evidence>
<proteinExistence type="inferred from homology"/>
<evidence type="ECO:0000256" key="1">
    <source>
        <dbReference type="ARBA" id="ARBA00009458"/>
    </source>
</evidence>
<protein>
    <submittedName>
        <fullName evidence="4">BCL2 like 14</fullName>
    </submittedName>
</protein>
<dbReference type="InterPro" id="IPR036834">
    <property type="entry name" value="Bcl-2-like_sf"/>
</dbReference>
<dbReference type="CTD" id="79370"/>
<dbReference type="GeneID" id="100727775"/>
<dbReference type="GO" id="GO:0019901">
    <property type="term" value="F:protein kinase binding"/>
    <property type="evidence" value="ECO:0007669"/>
    <property type="project" value="Ensembl"/>
</dbReference>
<dbReference type="Gene3D" id="1.10.437.10">
    <property type="entry name" value="Blc2-like"/>
    <property type="match status" value="1"/>
</dbReference>
<dbReference type="FunCoup" id="H0VNB5">
    <property type="interactions" value="204"/>
</dbReference>
<dbReference type="OrthoDB" id="9948726at2759"/>
<dbReference type="EMBL" id="AAKN02030896">
    <property type="status" value="NOT_ANNOTATED_CDS"/>
    <property type="molecule type" value="Genomic_DNA"/>
</dbReference>
<sequence length="329" mass="36952">MCSTSTCDLEDVPLDDDDPDSIEFKILAFYAKHYVFKGPPAVFSPKRQRKRTLSQQGLGNWSAESWTQVLRSARGSSSSEKHINLGKKKYSWRSIFGVTEKEEEPTSSPKETHRQGLVQAQGLVEFQGPCPSEQGSRSISNVAQHVENEAVDPRVASIANRVSEIVYSWPPLEETQGRSLKFKETFLSGFLVENSESRATTSKKDGQEELIAKIVELLKCSGDLLEKELKKDKDLMRNFQDGLSYTVFKTITDQFLQGVDTRGESEVKAQSFKTALAIDAMVKLTAIDNHPMNRVLGFGAKYLKENFSPWIQQHGGWEKILGISHEEVD</sequence>
<dbReference type="GeneTree" id="ENSGT00940000154318"/>
<name>H0VNB5_CAVPO</name>
<dbReference type="RefSeq" id="XP_013008381.1">
    <property type="nucleotide sequence ID" value="XM_013152927.3"/>
</dbReference>
<dbReference type="OMA" id="AMCTTSA"/>
<dbReference type="Proteomes" id="UP000005447">
    <property type="component" value="Unassembled WGS sequence"/>
</dbReference>
<dbReference type="Ensembl" id="ENSCPOT00000013381.3">
    <property type="protein sequence ID" value="ENSCPOP00000011931.3"/>
    <property type="gene ID" value="ENSCPOG00000013253.4"/>
</dbReference>
<comment type="similarity">
    <text evidence="1">Belongs to the Bcl-2 family.</text>
</comment>
<dbReference type="GO" id="GO:0006915">
    <property type="term" value="P:apoptotic process"/>
    <property type="evidence" value="ECO:0007669"/>
    <property type="project" value="UniProtKB-KW"/>
</dbReference>
<keyword evidence="5" id="KW-1185">Reference proteome</keyword>
<dbReference type="Bgee" id="ENSCPOG00000013253">
    <property type="expression patterns" value="Expressed in testis and 6 other cell types or tissues"/>
</dbReference>
<dbReference type="PANTHER" id="PTHR14965:SF1">
    <property type="entry name" value="APOPTOSIS FACILITATOR BCL-2-LIKE PROTEIN 14"/>
    <property type="match status" value="1"/>
</dbReference>
<evidence type="ECO:0000256" key="2">
    <source>
        <dbReference type="ARBA" id="ARBA00022553"/>
    </source>
</evidence>
<gene>
    <name evidence="4" type="primary">BCL2L14</name>
</gene>
<organism evidence="4 5">
    <name type="scientific">Cavia porcellus</name>
    <name type="common">Guinea pig</name>
    <dbReference type="NCBI Taxonomy" id="10141"/>
    <lineage>
        <taxon>Eukaryota</taxon>
        <taxon>Metazoa</taxon>
        <taxon>Chordata</taxon>
        <taxon>Craniata</taxon>
        <taxon>Vertebrata</taxon>
        <taxon>Euteleostomi</taxon>
        <taxon>Mammalia</taxon>
        <taxon>Eutheria</taxon>
        <taxon>Euarchontoglires</taxon>
        <taxon>Glires</taxon>
        <taxon>Rodentia</taxon>
        <taxon>Hystricomorpha</taxon>
        <taxon>Caviidae</taxon>
        <taxon>Cavia</taxon>
    </lineage>
</organism>
<dbReference type="HOGENOM" id="CLU_073095_0_0_1"/>
<dbReference type="InParanoid" id="H0VNB5"/>
<reference evidence="4" key="2">
    <citation type="submission" date="2025-08" db="UniProtKB">
        <authorList>
            <consortium name="Ensembl"/>
        </authorList>
    </citation>
    <scope>IDENTIFICATION</scope>
    <source>
        <strain evidence="4">2N</strain>
    </source>
</reference>
<dbReference type="RefSeq" id="XP_063094314.1">
    <property type="nucleotide sequence ID" value="XM_063238244.1"/>
</dbReference>
<dbReference type="VEuPathDB" id="HostDB:ENSCPOG00000013253"/>
<dbReference type="KEGG" id="cpoc:100727775"/>
<dbReference type="RefSeq" id="XP_003470456.1">
    <property type="nucleotide sequence ID" value="XM_003470408.4"/>
</dbReference>
<reference evidence="4" key="3">
    <citation type="submission" date="2025-09" db="UniProtKB">
        <authorList>
            <consortium name="Ensembl"/>
        </authorList>
    </citation>
    <scope>IDENTIFICATION</scope>
    <source>
        <strain evidence="4">2N</strain>
    </source>
</reference>